<dbReference type="PANTHER" id="PTHR43174:SF1">
    <property type="entry name" value="UDP-N-ACETYLGLUCOSAMINE 2-EPIMERASE"/>
    <property type="match status" value="1"/>
</dbReference>
<gene>
    <name evidence="3" type="ORF">ENS64_02670</name>
</gene>
<dbReference type="NCBIfam" id="TIGR00236">
    <property type="entry name" value="wecB"/>
    <property type="match status" value="1"/>
</dbReference>
<dbReference type="EC" id="5.1.3.14" evidence="3"/>
<comment type="caution">
    <text evidence="3">The sequence shown here is derived from an EMBL/GenBank/DDBJ whole genome shotgun (WGS) entry which is preliminary data.</text>
</comment>
<reference evidence="3" key="1">
    <citation type="journal article" date="2020" name="mSystems">
        <title>Genome- and Community-Level Interaction Insights into Carbon Utilization and Element Cycling Functions of Hydrothermarchaeota in Hydrothermal Sediment.</title>
        <authorList>
            <person name="Zhou Z."/>
            <person name="Liu Y."/>
            <person name="Xu W."/>
            <person name="Pan J."/>
            <person name="Luo Z.H."/>
            <person name="Li M."/>
        </authorList>
    </citation>
    <scope>NUCLEOTIDE SEQUENCE [LARGE SCALE GENOMIC DNA]</scope>
    <source>
        <strain evidence="3">SpSt-508</strain>
    </source>
</reference>
<accession>A0A7C4QGH9</accession>
<dbReference type="Pfam" id="PF02350">
    <property type="entry name" value="Epimerase_2"/>
    <property type="match status" value="1"/>
</dbReference>
<evidence type="ECO:0000259" key="2">
    <source>
        <dbReference type="Pfam" id="PF02350"/>
    </source>
</evidence>
<dbReference type="SUPFAM" id="SSF53756">
    <property type="entry name" value="UDP-Glycosyltransferase/glycogen phosphorylase"/>
    <property type="match status" value="1"/>
</dbReference>
<comment type="similarity">
    <text evidence="1">Belongs to the UDP-N-acetylglucosamine 2-epimerase family.</text>
</comment>
<keyword evidence="1 3" id="KW-0413">Isomerase</keyword>
<evidence type="ECO:0000313" key="3">
    <source>
        <dbReference type="EMBL" id="HGT38161.1"/>
    </source>
</evidence>
<dbReference type="AlphaFoldDB" id="A0A7C4QGH9"/>
<proteinExistence type="inferred from homology"/>
<dbReference type="GO" id="GO:0008761">
    <property type="term" value="F:UDP-N-acetylglucosamine 2-epimerase activity"/>
    <property type="evidence" value="ECO:0007669"/>
    <property type="project" value="UniProtKB-EC"/>
</dbReference>
<dbReference type="Gene3D" id="3.40.50.2000">
    <property type="entry name" value="Glycogen Phosphorylase B"/>
    <property type="match status" value="2"/>
</dbReference>
<name>A0A7C4QGH9_9PLAN</name>
<sequence>MTVTLIAGARPNFMKVAPLVRALDAAGISRRLVHTGQHYDREMSGTFFEELGIPAPDANLGVGSGSHVQQLAEVMRRLEAELLEHRPRVVVVVGDVNSTLAAALTANKLGIALAHVEAGLRSGDRSMPEEINRILTDACADWLYTSEPEADENLLREGIPAARVRLVGNVMIDTLFQHLPAAQARRPYVRWGLQAGQFAVLTLHRPSNVDRPERLASILRAVHALCGELPVLFPRHPRTAARMREFGYEGMNALNGAIVTEPLGYLDMLGLVEASRLVLTDSGGLQEETTALRIPCLTLRENTERPITLAAGNNRLVGWHTESIAAAVRDVLSGPPRLGTPPDLWDGRAAERIVRHLAEVLS</sequence>
<dbReference type="PANTHER" id="PTHR43174">
    <property type="entry name" value="UDP-N-ACETYLGLUCOSAMINE 2-EPIMERASE"/>
    <property type="match status" value="1"/>
</dbReference>
<protein>
    <submittedName>
        <fullName evidence="3">UDP-N-acetylglucosamine 2-epimerase (Non-hydrolyzing)</fullName>
        <ecNumber evidence="3">5.1.3.14</ecNumber>
    </submittedName>
</protein>
<feature type="domain" description="UDP-N-acetylglucosamine 2-epimerase" evidence="2">
    <location>
        <begin position="25"/>
        <end position="357"/>
    </location>
</feature>
<dbReference type="InterPro" id="IPR003331">
    <property type="entry name" value="UDP_GlcNAc_Epimerase_2_dom"/>
</dbReference>
<dbReference type="InterPro" id="IPR029767">
    <property type="entry name" value="WecB-like"/>
</dbReference>
<dbReference type="EMBL" id="DSVQ01000006">
    <property type="protein sequence ID" value="HGT38161.1"/>
    <property type="molecule type" value="Genomic_DNA"/>
</dbReference>
<organism evidence="3">
    <name type="scientific">Schlesneria paludicola</name>
    <dbReference type="NCBI Taxonomy" id="360056"/>
    <lineage>
        <taxon>Bacteria</taxon>
        <taxon>Pseudomonadati</taxon>
        <taxon>Planctomycetota</taxon>
        <taxon>Planctomycetia</taxon>
        <taxon>Planctomycetales</taxon>
        <taxon>Planctomycetaceae</taxon>
        <taxon>Schlesneria</taxon>
    </lineage>
</organism>
<evidence type="ECO:0000256" key="1">
    <source>
        <dbReference type="RuleBase" id="RU003513"/>
    </source>
</evidence>
<dbReference type="CDD" id="cd03786">
    <property type="entry name" value="GTB_UDP-GlcNAc_2-Epimerase"/>
    <property type="match status" value="1"/>
</dbReference>